<dbReference type="GO" id="GO:0046540">
    <property type="term" value="C:U4/U6 x U5 tri-snRNP complex"/>
    <property type="evidence" value="ECO:0007669"/>
    <property type="project" value="EnsemblFungi"/>
</dbReference>
<dbReference type="InterPro" id="IPR013881">
    <property type="entry name" value="Pre-mRNA_splic_Prp3_dom"/>
</dbReference>
<sequence>MSGRRRYSNDRDGTKRQKLESKNARFHSNNQPNKQTNDKSASSVRLGAVSSSEAGVSSQASSEGKGGLNVEIHPLLRATVPTPALPKNHNPLSQNVRKWFDPFAINPYLKQTDSSVPQHKPRQLVFNPKGRYIAQGDALREKIALEQQHKKELEEKKARGLAPDESLGEQLYKPEHPPSLEWWDKPFVLDRDYSQIEDSTRLNLNDEEQPVSIYIQHPVFIPPPWEKLNPEAKPMYLTKKERKRIRKNERSEKHKDKQDRIKLGLDAPPPPKVKLSNLMNILTNEAIKDPTAIEMRVRQEVEERLQNHLATNEARKLTKEQRHEKIQEQREKDLSKGYFTSVYRVDNLSNPQHFFKVNKNAQQLDLVGICLRNPKFNLIVVEGGHKSIKFFNKLLTKRIKWTENVVPKHSNESTQELQDLSANKCYLVWEGQVKELSFQKWSVMYSRDEYEAFDVLNRFRIENYWREALVVEN</sequence>
<dbReference type="PANTHER" id="PTHR14212">
    <property type="entry name" value="U4/U6-ASSOCIATED RNA SPLICING FACTOR-RELATED"/>
    <property type="match status" value="1"/>
</dbReference>
<evidence type="ECO:0000259" key="6">
    <source>
        <dbReference type="Pfam" id="PF06544"/>
    </source>
</evidence>
<evidence type="ECO:0000256" key="2">
    <source>
        <dbReference type="ARBA" id="ARBA00022664"/>
    </source>
</evidence>
<feature type="domain" description="Pre-mRNA-splicing factor 3" evidence="7">
    <location>
        <begin position="106"/>
        <end position="318"/>
    </location>
</feature>
<dbReference type="EMBL" id="CP000496">
    <property type="protein sequence ID" value="ABN64298.2"/>
    <property type="molecule type" value="Genomic_DNA"/>
</dbReference>
<feature type="region of interest" description="Disordered" evidence="5">
    <location>
        <begin position="1"/>
        <end position="67"/>
    </location>
</feature>
<dbReference type="HOGENOM" id="CLU_015750_2_2_1"/>
<dbReference type="STRING" id="322104.A3LNA4"/>
<evidence type="ECO:0000256" key="4">
    <source>
        <dbReference type="ARBA" id="ARBA00023242"/>
    </source>
</evidence>
<feature type="compositionally biased region" description="Basic and acidic residues" evidence="5">
    <location>
        <begin position="7"/>
        <end position="23"/>
    </location>
</feature>
<dbReference type="KEGG" id="pic:PICST_29522"/>
<comment type="subcellular location">
    <subcellularLocation>
        <location evidence="1">Nucleus</location>
    </subcellularLocation>
</comment>
<dbReference type="eggNOG" id="KOG2769">
    <property type="taxonomic scope" value="Eukaryota"/>
</dbReference>
<evidence type="ECO:0000259" key="7">
    <source>
        <dbReference type="Pfam" id="PF08572"/>
    </source>
</evidence>
<keyword evidence="3" id="KW-0508">mRNA splicing</keyword>
<feature type="domain" description="Small nuclear ribonucleoprotein Prp3 C-terminal" evidence="6">
    <location>
        <begin position="341"/>
        <end position="468"/>
    </location>
</feature>
<dbReference type="Pfam" id="PF06544">
    <property type="entry name" value="Prp3_C"/>
    <property type="match status" value="1"/>
</dbReference>
<dbReference type="InterPro" id="IPR027104">
    <property type="entry name" value="Prp3"/>
</dbReference>
<feature type="region of interest" description="Disordered" evidence="5">
    <location>
        <begin position="241"/>
        <end position="269"/>
    </location>
</feature>
<dbReference type="GeneID" id="4837215"/>
<proteinExistence type="predicted"/>
<dbReference type="RefSeq" id="XP_001382327.2">
    <property type="nucleotide sequence ID" value="XM_001382290.1"/>
</dbReference>
<feature type="compositionally biased region" description="Low complexity" evidence="5">
    <location>
        <begin position="47"/>
        <end position="63"/>
    </location>
</feature>
<dbReference type="OMA" id="CVMHPRF"/>
<protein>
    <submittedName>
        <fullName evidence="8">Uncharacterized protein</fullName>
    </submittedName>
</protein>
<evidence type="ECO:0000313" key="9">
    <source>
        <dbReference type="Proteomes" id="UP000002258"/>
    </source>
</evidence>
<dbReference type="CDD" id="cd24162">
    <property type="entry name" value="Prp3_C"/>
    <property type="match status" value="1"/>
</dbReference>
<dbReference type="Proteomes" id="UP000002258">
    <property type="component" value="Chromosome 2"/>
</dbReference>
<gene>
    <name evidence="8" type="ORF">PICST_29522</name>
</gene>
<organism evidence="8 9">
    <name type="scientific">Scheffersomyces stipitis (strain ATCC 58785 / CBS 6054 / NBRC 10063 / NRRL Y-11545)</name>
    <name type="common">Yeast</name>
    <name type="synonym">Pichia stipitis</name>
    <dbReference type="NCBI Taxonomy" id="322104"/>
    <lineage>
        <taxon>Eukaryota</taxon>
        <taxon>Fungi</taxon>
        <taxon>Dikarya</taxon>
        <taxon>Ascomycota</taxon>
        <taxon>Saccharomycotina</taxon>
        <taxon>Pichiomycetes</taxon>
        <taxon>Debaryomycetaceae</taxon>
        <taxon>Scheffersomyces</taxon>
    </lineage>
</organism>
<evidence type="ECO:0000256" key="1">
    <source>
        <dbReference type="ARBA" id="ARBA00004123"/>
    </source>
</evidence>
<dbReference type="AlphaFoldDB" id="A3LNA4"/>
<evidence type="ECO:0000313" key="8">
    <source>
        <dbReference type="EMBL" id="ABN64298.2"/>
    </source>
</evidence>
<keyword evidence="4" id="KW-0539">Nucleus</keyword>
<dbReference type="InParanoid" id="A3LNA4"/>
<dbReference type="OrthoDB" id="10264544at2759"/>
<dbReference type="Pfam" id="PF08572">
    <property type="entry name" value="PRP3"/>
    <property type="match status" value="1"/>
</dbReference>
<dbReference type="InterPro" id="IPR010541">
    <property type="entry name" value="Prp3_C"/>
</dbReference>
<reference evidence="8 9" key="1">
    <citation type="journal article" date="2007" name="Nat. Biotechnol.">
        <title>Genome sequence of the lignocellulose-bioconverting and xylose-fermenting yeast Pichia stipitis.</title>
        <authorList>
            <person name="Jeffries T.W."/>
            <person name="Grigoriev I.V."/>
            <person name="Grimwood J."/>
            <person name="Laplaza J.M."/>
            <person name="Aerts A."/>
            <person name="Salamov A."/>
            <person name="Schmutz J."/>
            <person name="Lindquist E."/>
            <person name="Dehal P."/>
            <person name="Shapiro H."/>
            <person name="Jin Y.S."/>
            <person name="Passoth V."/>
            <person name="Richardson P.M."/>
        </authorList>
    </citation>
    <scope>NUCLEOTIDE SEQUENCE [LARGE SCALE GENOMIC DNA]</scope>
    <source>
        <strain evidence="9">ATCC 58785 / CBS 6054 / NBRC 10063 / NRRL Y-11545</strain>
    </source>
</reference>
<name>A3LNA4_PICST</name>
<keyword evidence="2" id="KW-0507">mRNA processing</keyword>
<dbReference type="GO" id="GO:0045292">
    <property type="term" value="P:mRNA cis splicing, via spliceosome"/>
    <property type="evidence" value="ECO:0007669"/>
    <property type="project" value="EnsemblFungi"/>
</dbReference>
<accession>A3LNA4</accession>
<evidence type="ECO:0000256" key="5">
    <source>
        <dbReference type="SAM" id="MobiDB-lite"/>
    </source>
</evidence>
<keyword evidence="9" id="KW-1185">Reference proteome</keyword>
<dbReference type="FunCoup" id="A3LNA4">
    <property type="interactions" value="753"/>
</dbReference>
<evidence type="ECO:0000256" key="3">
    <source>
        <dbReference type="ARBA" id="ARBA00023187"/>
    </source>
</evidence>
<feature type="compositionally biased region" description="Basic and acidic residues" evidence="5">
    <location>
        <begin position="248"/>
        <end position="263"/>
    </location>
</feature>
<dbReference type="PANTHER" id="PTHR14212:SF0">
    <property type="entry name" value="U4_U6 SMALL NUCLEAR RIBONUCLEOPROTEIN PRP3"/>
    <property type="match status" value="1"/>
</dbReference>
<feature type="compositionally biased region" description="Polar residues" evidence="5">
    <location>
        <begin position="26"/>
        <end position="43"/>
    </location>
</feature>